<evidence type="ECO:0008006" key="3">
    <source>
        <dbReference type="Google" id="ProtNLM"/>
    </source>
</evidence>
<evidence type="ECO:0000313" key="2">
    <source>
        <dbReference type="Proteomes" id="UP000448877"/>
    </source>
</evidence>
<dbReference type="RefSeq" id="WP_149920235.1">
    <property type="nucleotide sequence ID" value="NZ_VVYV01000029.1"/>
</dbReference>
<dbReference type="Proteomes" id="UP000448877">
    <property type="component" value="Unassembled WGS sequence"/>
</dbReference>
<accession>A0A642PTQ4</accession>
<sequence length="83" mass="9895">MITLGNDGLPVGRRKNNYMNIDGVLHKRCTHCGQYFRLNYFYPLKYRRNGEVRETLQSWCKFCMVSECCKKAKEKRIDNAQVR</sequence>
<proteinExistence type="predicted"/>
<gene>
    <name evidence="1" type="ORF">F2Y81_16555</name>
</gene>
<comment type="caution">
    <text evidence="1">The sequence shown here is derived from an EMBL/GenBank/DDBJ whole genome shotgun (WGS) entry which is preliminary data.</text>
</comment>
<reference evidence="1 2" key="1">
    <citation type="journal article" date="2019" name="Nat. Med.">
        <title>A library of human gut bacterial isolates paired with longitudinal multiomics data enables mechanistic microbiome research.</title>
        <authorList>
            <person name="Poyet M."/>
            <person name="Groussin M."/>
            <person name="Gibbons S.M."/>
            <person name="Avila-Pacheco J."/>
            <person name="Jiang X."/>
            <person name="Kearney S.M."/>
            <person name="Perrotta A.R."/>
            <person name="Berdy B."/>
            <person name="Zhao S."/>
            <person name="Lieberman T.D."/>
            <person name="Swanson P.K."/>
            <person name="Smith M."/>
            <person name="Roesemann S."/>
            <person name="Alexander J.E."/>
            <person name="Rich S.A."/>
            <person name="Livny J."/>
            <person name="Vlamakis H."/>
            <person name="Clish C."/>
            <person name="Bullock K."/>
            <person name="Deik A."/>
            <person name="Scott J."/>
            <person name="Pierce K.A."/>
            <person name="Xavier R.J."/>
            <person name="Alm E.J."/>
        </authorList>
    </citation>
    <scope>NUCLEOTIDE SEQUENCE [LARGE SCALE GENOMIC DNA]</scope>
    <source>
        <strain evidence="1 2">BIOML-A6</strain>
    </source>
</reference>
<name>A0A642PTQ4_9BACE</name>
<dbReference type="EMBL" id="VVYV01000029">
    <property type="protein sequence ID" value="KAA5415976.1"/>
    <property type="molecule type" value="Genomic_DNA"/>
</dbReference>
<protein>
    <recommendedName>
        <fullName evidence="3">Zinc-binding domain-containing protein</fullName>
    </recommendedName>
</protein>
<dbReference type="AlphaFoldDB" id="A0A642PTQ4"/>
<evidence type="ECO:0000313" key="1">
    <source>
        <dbReference type="EMBL" id="KAA5415976.1"/>
    </source>
</evidence>
<organism evidence="1 2">
    <name type="scientific">Bacteroides cellulosilyticus</name>
    <dbReference type="NCBI Taxonomy" id="246787"/>
    <lineage>
        <taxon>Bacteria</taxon>
        <taxon>Pseudomonadati</taxon>
        <taxon>Bacteroidota</taxon>
        <taxon>Bacteroidia</taxon>
        <taxon>Bacteroidales</taxon>
        <taxon>Bacteroidaceae</taxon>
        <taxon>Bacteroides</taxon>
    </lineage>
</organism>